<name>A0A1Y1WZQ3_9FUNG</name>
<dbReference type="Proteomes" id="UP000193944">
    <property type="component" value="Unassembled WGS sequence"/>
</dbReference>
<protein>
    <submittedName>
        <fullName evidence="1">Uncharacterized protein</fullName>
    </submittedName>
</protein>
<gene>
    <name evidence="1" type="ORF">BCR32DRAFT_282135</name>
</gene>
<keyword evidence="2" id="KW-1185">Reference proteome</keyword>
<reference evidence="1 2" key="2">
    <citation type="submission" date="2016-08" db="EMBL/GenBank/DDBJ databases">
        <title>Pervasive Adenine N6-methylation of Active Genes in Fungi.</title>
        <authorList>
            <consortium name="DOE Joint Genome Institute"/>
            <person name="Mondo S.J."/>
            <person name="Dannebaum R.O."/>
            <person name="Kuo R.C."/>
            <person name="Labutti K."/>
            <person name="Haridas S."/>
            <person name="Kuo A."/>
            <person name="Salamov A."/>
            <person name="Ahrendt S.R."/>
            <person name="Lipzen A."/>
            <person name="Sullivan W."/>
            <person name="Andreopoulos W.B."/>
            <person name="Clum A."/>
            <person name="Lindquist E."/>
            <person name="Daum C."/>
            <person name="Ramamoorthy G.K."/>
            <person name="Gryganskyi A."/>
            <person name="Culley D."/>
            <person name="Magnuson J.K."/>
            <person name="James T.Y."/>
            <person name="O'Malley M.A."/>
            <person name="Stajich J.E."/>
            <person name="Spatafora J.W."/>
            <person name="Visel A."/>
            <person name="Grigoriev I.V."/>
        </authorList>
    </citation>
    <scope>NUCLEOTIDE SEQUENCE [LARGE SCALE GENOMIC DNA]</scope>
    <source>
        <strain evidence="1 2">S4</strain>
    </source>
</reference>
<accession>A0A1Y1WZQ3</accession>
<evidence type="ECO:0000313" key="2">
    <source>
        <dbReference type="Proteomes" id="UP000193944"/>
    </source>
</evidence>
<dbReference type="EMBL" id="MCFG01000205">
    <property type="protein sequence ID" value="ORX78574.1"/>
    <property type="molecule type" value="Genomic_DNA"/>
</dbReference>
<evidence type="ECO:0000313" key="1">
    <source>
        <dbReference type="EMBL" id="ORX78574.1"/>
    </source>
</evidence>
<comment type="caution">
    <text evidence="1">The sequence shown here is derived from an EMBL/GenBank/DDBJ whole genome shotgun (WGS) entry which is preliminary data.</text>
</comment>
<organism evidence="1 2">
    <name type="scientific">Anaeromyces robustus</name>
    <dbReference type="NCBI Taxonomy" id="1754192"/>
    <lineage>
        <taxon>Eukaryota</taxon>
        <taxon>Fungi</taxon>
        <taxon>Fungi incertae sedis</taxon>
        <taxon>Chytridiomycota</taxon>
        <taxon>Chytridiomycota incertae sedis</taxon>
        <taxon>Neocallimastigomycetes</taxon>
        <taxon>Neocallimastigales</taxon>
        <taxon>Neocallimastigaceae</taxon>
        <taxon>Anaeromyces</taxon>
    </lineage>
</organism>
<proteinExistence type="predicted"/>
<sequence length="103" mass="12507">MMKYVIQLVDNEDYCQKNFINDCETLLNIYKGSCDFNGELDCKEVYENPLKFIKKCQIVKWFKNDFEMFKKDFIIEFNISEENYKYYEEKCLSLSNKNNTNIN</sequence>
<reference evidence="1 2" key="1">
    <citation type="submission" date="2016-08" db="EMBL/GenBank/DDBJ databases">
        <title>A Parts List for Fungal Cellulosomes Revealed by Comparative Genomics.</title>
        <authorList>
            <consortium name="DOE Joint Genome Institute"/>
            <person name="Haitjema C.H."/>
            <person name="Gilmore S.P."/>
            <person name="Henske J.K."/>
            <person name="Solomon K.V."/>
            <person name="De Groot R."/>
            <person name="Kuo A."/>
            <person name="Mondo S.J."/>
            <person name="Salamov A.A."/>
            <person name="Labutti K."/>
            <person name="Zhao Z."/>
            <person name="Chiniquy J."/>
            <person name="Barry K."/>
            <person name="Brewer H.M."/>
            <person name="Purvine S.O."/>
            <person name="Wright A.T."/>
            <person name="Boxma B."/>
            <person name="Van Alen T."/>
            <person name="Hackstein J.H."/>
            <person name="Baker S.E."/>
            <person name="Grigoriev I.V."/>
            <person name="O'Malley M.A."/>
        </authorList>
    </citation>
    <scope>NUCLEOTIDE SEQUENCE [LARGE SCALE GENOMIC DNA]</scope>
    <source>
        <strain evidence="1 2">S4</strain>
    </source>
</reference>
<dbReference type="AlphaFoldDB" id="A0A1Y1WZQ3"/>